<dbReference type="EMBL" id="MU971489">
    <property type="protein sequence ID" value="KAK9234308.1"/>
    <property type="molecule type" value="Genomic_DNA"/>
</dbReference>
<evidence type="ECO:0000313" key="1">
    <source>
        <dbReference type="EMBL" id="KAK9234308.1"/>
    </source>
</evidence>
<keyword evidence="2" id="KW-1185">Reference proteome</keyword>
<accession>A0ACC3SRS2</accession>
<name>A0ACC3SRS2_LIPKO</name>
<comment type="caution">
    <text evidence="1">The sequence shown here is derived from an EMBL/GenBank/DDBJ whole genome shotgun (WGS) entry which is preliminary data.</text>
</comment>
<protein>
    <submittedName>
        <fullName evidence="1">Uncharacterized protein</fullName>
    </submittedName>
</protein>
<organism evidence="1 2">
    <name type="scientific">Lipomyces kononenkoae</name>
    <name type="common">Yeast</name>
    <dbReference type="NCBI Taxonomy" id="34357"/>
    <lineage>
        <taxon>Eukaryota</taxon>
        <taxon>Fungi</taxon>
        <taxon>Dikarya</taxon>
        <taxon>Ascomycota</taxon>
        <taxon>Saccharomycotina</taxon>
        <taxon>Lipomycetes</taxon>
        <taxon>Lipomycetales</taxon>
        <taxon>Lipomycetaceae</taxon>
        <taxon>Lipomyces</taxon>
    </lineage>
</organism>
<dbReference type="Proteomes" id="UP001433508">
    <property type="component" value="Unassembled WGS sequence"/>
</dbReference>
<sequence>MSSETSHPKVVVTGATGLLGREVIKKFQEYGSKWNVIGTGFSRSSPPTVFLDLTEFSMVAQFIRTAKPSILIHSAAERRPDVAARNPERVEEINVLATRHLAALTAELGIPFIYISTDYVFDGKCPPYEPDDEPNPTNFYSVTKRQGELEALKHNNKSLILRVPVYGEAENMSESAINILIDITININREAEVSMDNWQIRYPTNTSDIGRVLRDLSDLIISGRKEVPPILHFSATQKFTKYEICQIFGDLLGVPTTHLKRVDAVDHSDSVVIRPHDCCLSNKRLEELGIDTSTVDFVAWWRKRLLPARR</sequence>
<proteinExistence type="predicted"/>
<evidence type="ECO:0000313" key="2">
    <source>
        <dbReference type="Proteomes" id="UP001433508"/>
    </source>
</evidence>
<reference evidence="2" key="1">
    <citation type="journal article" date="2024" name="Front. Bioeng. Biotechnol.">
        <title>Genome-scale model development and genomic sequencing of the oleaginous clade Lipomyces.</title>
        <authorList>
            <person name="Czajka J.J."/>
            <person name="Han Y."/>
            <person name="Kim J."/>
            <person name="Mondo S.J."/>
            <person name="Hofstad B.A."/>
            <person name="Robles A."/>
            <person name="Haridas S."/>
            <person name="Riley R."/>
            <person name="LaButti K."/>
            <person name="Pangilinan J."/>
            <person name="Andreopoulos W."/>
            <person name="Lipzen A."/>
            <person name="Yan J."/>
            <person name="Wang M."/>
            <person name="Ng V."/>
            <person name="Grigoriev I.V."/>
            <person name="Spatafora J.W."/>
            <person name="Magnuson J.K."/>
            <person name="Baker S.E."/>
            <person name="Pomraning K.R."/>
        </authorList>
    </citation>
    <scope>NUCLEOTIDE SEQUENCE [LARGE SCALE GENOMIC DNA]</scope>
    <source>
        <strain evidence="2">CBS 7786</strain>
    </source>
</reference>
<gene>
    <name evidence="1" type="ORF">V1525DRAFT_413482</name>
</gene>